<dbReference type="InterPro" id="IPR040198">
    <property type="entry name" value="Fido_containing"/>
</dbReference>
<evidence type="ECO:0000313" key="5">
    <source>
        <dbReference type="Proteomes" id="UP000006671"/>
    </source>
</evidence>
<sequence>MYLLRENGAYRKVNVAIGFEKVLLADFNEVPGLMRKFIQYVNSASFMNSHPIKQACLIHYNFVQIHPFKDGNGRISRLLMNYVLLRGKYPITIIENADKQTYFRSIAEHKGKSHSTKPVQSPFCNFLMNQIILTFKDNLDSYISIKKRHTGTRYKFANTPILGDA</sequence>
<dbReference type="InterPro" id="IPR036597">
    <property type="entry name" value="Fido-like_dom_sf"/>
</dbReference>
<dbReference type="PROSITE" id="PS51459">
    <property type="entry name" value="FIDO"/>
    <property type="match status" value="1"/>
</dbReference>
<protein>
    <submittedName>
        <fullName evidence="4">Predicted protein</fullName>
    </submittedName>
</protein>
<evidence type="ECO:0000259" key="3">
    <source>
        <dbReference type="PROSITE" id="PS51459"/>
    </source>
</evidence>
<evidence type="ECO:0000256" key="1">
    <source>
        <dbReference type="PIRSR" id="PIRSR640198-1"/>
    </source>
</evidence>
<name>D2VQG5_NAEGR</name>
<dbReference type="KEGG" id="ngr:NAEGRDRAFT_71218"/>
<organism evidence="5">
    <name type="scientific">Naegleria gruberi</name>
    <name type="common">Amoeba</name>
    <dbReference type="NCBI Taxonomy" id="5762"/>
    <lineage>
        <taxon>Eukaryota</taxon>
        <taxon>Discoba</taxon>
        <taxon>Heterolobosea</taxon>
        <taxon>Tetramitia</taxon>
        <taxon>Eutetramitia</taxon>
        <taxon>Vahlkampfiidae</taxon>
        <taxon>Naegleria</taxon>
    </lineage>
</organism>
<proteinExistence type="predicted"/>
<dbReference type="Proteomes" id="UP000006671">
    <property type="component" value="Unassembled WGS sequence"/>
</dbReference>
<gene>
    <name evidence="4" type="ORF">NAEGRDRAFT_71218</name>
</gene>
<dbReference type="OrthoDB" id="439046at2759"/>
<evidence type="ECO:0000313" key="4">
    <source>
        <dbReference type="EMBL" id="EFC40943.1"/>
    </source>
</evidence>
<dbReference type="EMBL" id="GG738889">
    <property type="protein sequence ID" value="EFC40943.1"/>
    <property type="molecule type" value="Genomic_DNA"/>
</dbReference>
<evidence type="ECO:0000256" key="2">
    <source>
        <dbReference type="PIRSR" id="PIRSR640198-2"/>
    </source>
</evidence>
<dbReference type="Gene3D" id="1.10.3290.10">
    <property type="entry name" value="Fido-like domain"/>
    <property type="match status" value="1"/>
</dbReference>
<dbReference type="VEuPathDB" id="AmoebaDB:NAEGRDRAFT_71218"/>
<dbReference type="GO" id="GO:0005524">
    <property type="term" value="F:ATP binding"/>
    <property type="evidence" value="ECO:0007669"/>
    <property type="project" value="UniProtKB-KW"/>
</dbReference>
<keyword evidence="2" id="KW-0067">ATP-binding</keyword>
<feature type="binding site" evidence="2">
    <location>
        <begin position="70"/>
        <end position="77"/>
    </location>
    <ligand>
        <name>ATP</name>
        <dbReference type="ChEBI" id="CHEBI:30616"/>
    </ligand>
</feature>
<feature type="domain" description="Fido" evidence="3">
    <location>
        <begin position="1"/>
        <end position="129"/>
    </location>
</feature>
<dbReference type="InParanoid" id="D2VQG5"/>
<dbReference type="GeneID" id="8855583"/>
<feature type="active site" evidence="1">
    <location>
        <position position="66"/>
    </location>
</feature>
<dbReference type="PANTHER" id="PTHR13504">
    <property type="entry name" value="FIDO DOMAIN-CONTAINING PROTEIN DDB_G0283145"/>
    <property type="match status" value="1"/>
</dbReference>
<dbReference type="InterPro" id="IPR003812">
    <property type="entry name" value="Fido"/>
</dbReference>
<dbReference type="PANTHER" id="PTHR13504:SF38">
    <property type="entry name" value="FIDO DOMAIN-CONTAINING PROTEIN"/>
    <property type="match status" value="1"/>
</dbReference>
<dbReference type="SUPFAM" id="SSF140931">
    <property type="entry name" value="Fic-like"/>
    <property type="match status" value="1"/>
</dbReference>
<reference evidence="4 5" key="1">
    <citation type="journal article" date="2010" name="Cell">
        <title>The genome of Naegleria gruberi illuminates early eukaryotic versatility.</title>
        <authorList>
            <person name="Fritz-Laylin L.K."/>
            <person name="Prochnik S.E."/>
            <person name="Ginger M.L."/>
            <person name="Dacks J.B."/>
            <person name="Carpenter M.L."/>
            <person name="Field M.C."/>
            <person name="Kuo A."/>
            <person name="Paredez A."/>
            <person name="Chapman J."/>
            <person name="Pham J."/>
            <person name="Shu S."/>
            <person name="Neupane R."/>
            <person name="Cipriano M."/>
            <person name="Mancuso J."/>
            <person name="Tu H."/>
            <person name="Salamov A."/>
            <person name="Lindquist E."/>
            <person name="Shapiro H."/>
            <person name="Lucas S."/>
            <person name="Grigoriev I.V."/>
            <person name="Cande W.Z."/>
            <person name="Fulton C."/>
            <person name="Rokhsar D.S."/>
            <person name="Dawson S.C."/>
        </authorList>
    </citation>
    <scope>NUCLEOTIDE SEQUENCE [LARGE SCALE GENOMIC DNA]</scope>
    <source>
        <strain evidence="4 5">NEG-M</strain>
    </source>
</reference>
<dbReference type="eggNOG" id="KOG3824">
    <property type="taxonomic scope" value="Eukaryota"/>
</dbReference>
<dbReference type="Pfam" id="PF02661">
    <property type="entry name" value="Fic"/>
    <property type="match status" value="1"/>
</dbReference>
<accession>D2VQG5</accession>
<dbReference type="RefSeq" id="XP_002673687.1">
    <property type="nucleotide sequence ID" value="XM_002673641.1"/>
</dbReference>
<dbReference type="AlphaFoldDB" id="D2VQG5"/>
<keyword evidence="2" id="KW-0547">Nucleotide-binding</keyword>
<keyword evidence="5" id="KW-1185">Reference proteome</keyword>